<evidence type="ECO:0000313" key="2">
    <source>
        <dbReference type="Proteomes" id="UP001596297"/>
    </source>
</evidence>
<reference evidence="2" key="1">
    <citation type="journal article" date="2019" name="Int. J. Syst. Evol. Microbiol.">
        <title>The Global Catalogue of Microorganisms (GCM) 10K type strain sequencing project: providing services to taxonomists for standard genome sequencing and annotation.</title>
        <authorList>
            <consortium name="The Broad Institute Genomics Platform"/>
            <consortium name="The Broad Institute Genome Sequencing Center for Infectious Disease"/>
            <person name="Wu L."/>
            <person name="Ma J."/>
        </authorList>
    </citation>
    <scope>NUCLEOTIDE SEQUENCE [LARGE SCALE GENOMIC DNA]</scope>
    <source>
        <strain evidence="2">CGMCC 1.15772</strain>
    </source>
</reference>
<organism evidence="1 2">
    <name type="scientific">Deinococcus lacus</name>
    <dbReference type="NCBI Taxonomy" id="392561"/>
    <lineage>
        <taxon>Bacteria</taxon>
        <taxon>Thermotogati</taxon>
        <taxon>Deinococcota</taxon>
        <taxon>Deinococci</taxon>
        <taxon>Deinococcales</taxon>
        <taxon>Deinococcaceae</taxon>
        <taxon>Deinococcus</taxon>
    </lineage>
</organism>
<dbReference type="EMBL" id="JBHSWD010000001">
    <property type="protein sequence ID" value="MFC6590698.1"/>
    <property type="molecule type" value="Genomic_DNA"/>
</dbReference>
<evidence type="ECO:0000313" key="1">
    <source>
        <dbReference type="EMBL" id="MFC6590698.1"/>
    </source>
</evidence>
<protein>
    <recommendedName>
        <fullName evidence="3">N-acetyltransferase domain-containing protein</fullName>
    </recommendedName>
</protein>
<proteinExistence type="predicted"/>
<sequence length="308" mass="34149">MTQERHYALWRMLGAGQRDYSAAMFTVTPLKPHELPRYFADQQQFYGLPEPQERARRILSQFDAAEQQELAQDFLVLRGEDGGVRAGLGVSGGKYVQGFYAASDPEAGAHWPALLQALRAQGRPLRVYLNAHPERLRPPLAAALEGAGFTRHTDYDLVKSLFGASQQAAPEPELHLTNWDDSTEAEFRAVYERLAGPLDPDWDTVYGIGEFVPALWFVGRVPGQQAQTTLFGIGGTRRPENRHIYHLRAAFSFELSRAAVISVAEAVLAEYTPDAVLHVHASEPEVAELLARGYAVNGTEDYWDVSAG</sequence>
<name>A0ABW1Y8S5_9DEIO</name>
<comment type="caution">
    <text evidence="1">The sequence shown here is derived from an EMBL/GenBank/DDBJ whole genome shotgun (WGS) entry which is preliminary data.</text>
</comment>
<keyword evidence="2" id="KW-1185">Reference proteome</keyword>
<accession>A0ABW1Y8S5</accession>
<dbReference type="Proteomes" id="UP001596297">
    <property type="component" value="Unassembled WGS sequence"/>
</dbReference>
<evidence type="ECO:0008006" key="3">
    <source>
        <dbReference type="Google" id="ProtNLM"/>
    </source>
</evidence>
<gene>
    <name evidence="1" type="ORF">ACFP81_00680</name>
</gene>
<dbReference type="RefSeq" id="WP_380081715.1">
    <property type="nucleotide sequence ID" value="NZ_JBHSWD010000001.1"/>
</dbReference>